<dbReference type="OrthoDB" id="2311762at2759"/>
<keyword evidence="2" id="KW-1185">Reference proteome</keyword>
<evidence type="ECO:0000313" key="1">
    <source>
        <dbReference type="EMBL" id="CAG8566200.1"/>
    </source>
</evidence>
<dbReference type="Proteomes" id="UP000789739">
    <property type="component" value="Unassembled WGS sequence"/>
</dbReference>
<proteinExistence type="predicted"/>
<evidence type="ECO:0000313" key="2">
    <source>
        <dbReference type="Proteomes" id="UP000789739"/>
    </source>
</evidence>
<accession>A0A9N9BJL3</accession>
<gene>
    <name evidence="1" type="ORF">PBRASI_LOCUS5856</name>
</gene>
<comment type="caution">
    <text evidence="1">The sequence shown here is derived from an EMBL/GenBank/DDBJ whole genome shotgun (WGS) entry which is preliminary data.</text>
</comment>
<protein>
    <submittedName>
        <fullName evidence="1">5665_t:CDS:1</fullName>
    </submittedName>
</protein>
<name>A0A9N9BJL3_9GLOM</name>
<sequence>MTIYIYGIISTGVDWHFIMFTSEGIFCTSNSEYQIYLTKKALKGNQENLREDIKQVISIVVGLLKDRITACDEPESKRRRGILPETTTSGYKQYGSDLFLKDYYYFVLHLWPRKNDRNSRSIKLFWDLQVIATESKLLDEKSKLQWKEGMLEFEEIGLRHLQGTSSAVQEKQILNYTWSALEVDREEEIIPITLTKK</sequence>
<feature type="non-terminal residue" evidence="1">
    <location>
        <position position="1"/>
    </location>
</feature>
<organism evidence="1 2">
    <name type="scientific">Paraglomus brasilianum</name>
    <dbReference type="NCBI Taxonomy" id="144538"/>
    <lineage>
        <taxon>Eukaryota</taxon>
        <taxon>Fungi</taxon>
        <taxon>Fungi incertae sedis</taxon>
        <taxon>Mucoromycota</taxon>
        <taxon>Glomeromycotina</taxon>
        <taxon>Glomeromycetes</taxon>
        <taxon>Paraglomerales</taxon>
        <taxon>Paraglomeraceae</taxon>
        <taxon>Paraglomus</taxon>
    </lineage>
</organism>
<dbReference type="EMBL" id="CAJVPI010000723">
    <property type="protein sequence ID" value="CAG8566200.1"/>
    <property type="molecule type" value="Genomic_DNA"/>
</dbReference>
<reference evidence="1" key="1">
    <citation type="submission" date="2021-06" db="EMBL/GenBank/DDBJ databases">
        <authorList>
            <person name="Kallberg Y."/>
            <person name="Tangrot J."/>
            <person name="Rosling A."/>
        </authorList>
    </citation>
    <scope>NUCLEOTIDE SEQUENCE</scope>
    <source>
        <strain evidence="1">BR232B</strain>
    </source>
</reference>
<dbReference type="AlphaFoldDB" id="A0A9N9BJL3"/>